<evidence type="ECO:0000313" key="2">
    <source>
        <dbReference type="EMBL" id="KAK7859853.1"/>
    </source>
</evidence>
<name>A0AAW0M993_QUESU</name>
<proteinExistence type="predicted"/>
<accession>A0AAW0M993</accession>
<dbReference type="Proteomes" id="UP000237347">
    <property type="component" value="Unassembled WGS sequence"/>
</dbReference>
<evidence type="ECO:0000313" key="3">
    <source>
        <dbReference type="Proteomes" id="UP000237347"/>
    </source>
</evidence>
<reference evidence="2 3" key="1">
    <citation type="journal article" date="2018" name="Sci. Data">
        <title>The draft genome sequence of cork oak.</title>
        <authorList>
            <person name="Ramos A.M."/>
            <person name="Usie A."/>
            <person name="Barbosa P."/>
            <person name="Barros P.M."/>
            <person name="Capote T."/>
            <person name="Chaves I."/>
            <person name="Simoes F."/>
            <person name="Abreu I."/>
            <person name="Carrasquinho I."/>
            <person name="Faro C."/>
            <person name="Guimaraes J.B."/>
            <person name="Mendonca D."/>
            <person name="Nobrega F."/>
            <person name="Rodrigues L."/>
            <person name="Saibo N.J.M."/>
            <person name="Varela M.C."/>
            <person name="Egas C."/>
            <person name="Matos J."/>
            <person name="Miguel C.M."/>
            <person name="Oliveira M.M."/>
            <person name="Ricardo C.P."/>
            <person name="Goncalves S."/>
        </authorList>
    </citation>
    <scope>NUCLEOTIDE SEQUENCE [LARGE SCALE GENOMIC DNA]</scope>
    <source>
        <strain evidence="3">cv. HL8</strain>
    </source>
</reference>
<feature type="signal peptide" evidence="1">
    <location>
        <begin position="1"/>
        <end position="23"/>
    </location>
</feature>
<feature type="chain" id="PRO_5043732282" evidence="1">
    <location>
        <begin position="24"/>
        <end position="96"/>
    </location>
</feature>
<gene>
    <name evidence="2" type="ORF">CFP56_002217</name>
</gene>
<protein>
    <submittedName>
        <fullName evidence="2">Uncharacterized protein</fullName>
    </submittedName>
</protein>
<dbReference type="EMBL" id="PKMF04000010">
    <property type="protein sequence ID" value="KAK7859853.1"/>
    <property type="molecule type" value="Genomic_DNA"/>
</dbReference>
<dbReference type="AlphaFoldDB" id="A0AAW0M993"/>
<feature type="non-terminal residue" evidence="2">
    <location>
        <position position="1"/>
    </location>
</feature>
<evidence type="ECO:0000256" key="1">
    <source>
        <dbReference type="SAM" id="SignalP"/>
    </source>
</evidence>
<keyword evidence="3" id="KW-1185">Reference proteome</keyword>
<sequence>ESGVLGCFCSLFAFFLLSHFVLLPQLKRKEHTPKLSPSMWKFSTLAFHSQNSHPLIVTKQLRRSTATGAGRNHRSYYISHITPQIILLRTFRFGNT</sequence>
<keyword evidence="1" id="KW-0732">Signal</keyword>
<organism evidence="2 3">
    <name type="scientific">Quercus suber</name>
    <name type="common">Cork oak</name>
    <dbReference type="NCBI Taxonomy" id="58331"/>
    <lineage>
        <taxon>Eukaryota</taxon>
        <taxon>Viridiplantae</taxon>
        <taxon>Streptophyta</taxon>
        <taxon>Embryophyta</taxon>
        <taxon>Tracheophyta</taxon>
        <taxon>Spermatophyta</taxon>
        <taxon>Magnoliopsida</taxon>
        <taxon>eudicotyledons</taxon>
        <taxon>Gunneridae</taxon>
        <taxon>Pentapetalae</taxon>
        <taxon>rosids</taxon>
        <taxon>fabids</taxon>
        <taxon>Fagales</taxon>
        <taxon>Fagaceae</taxon>
        <taxon>Quercus</taxon>
    </lineage>
</organism>
<comment type="caution">
    <text evidence="2">The sequence shown here is derived from an EMBL/GenBank/DDBJ whole genome shotgun (WGS) entry which is preliminary data.</text>
</comment>